<dbReference type="SMART" id="SM00062">
    <property type="entry name" value="PBPb"/>
    <property type="match status" value="1"/>
</dbReference>
<dbReference type="Pfam" id="PF00497">
    <property type="entry name" value="SBP_bac_3"/>
    <property type="match status" value="1"/>
</dbReference>
<dbReference type="CDD" id="cd01948">
    <property type="entry name" value="EAL"/>
    <property type="match status" value="1"/>
</dbReference>
<evidence type="ECO:0000313" key="4">
    <source>
        <dbReference type="EMBL" id="MFB9886945.1"/>
    </source>
</evidence>
<name>A0ABV5ZCG8_9GAMM</name>
<dbReference type="Gene3D" id="3.20.20.450">
    <property type="entry name" value="EAL domain"/>
    <property type="match status" value="1"/>
</dbReference>
<dbReference type="InterPro" id="IPR052155">
    <property type="entry name" value="Biofilm_reg_signaling"/>
</dbReference>
<dbReference type="SMART" id="SM00267">
    <property type="entry name" value="GGDEF"/>
    <property type="match status" value="1"/>
</dbReference>
<dbReference type="PANTHER" id="PTHR44757">
    <property type="entry name" value="DIGUANYLATE CYCLASE DGCP"/>
    <property type="match status" value="1"/>
</dbReference>
<dbReference type="PANTHER" id="PTHR44757:SF2">
    <property type="entry name" value="BIOFILM ARCHITECTURE MAINTENANCE PROTEIN MBAA"/>
    <property type="match status" value="1"/>
</dbReference>
<feature type="domain" description="GGDEF" evidence="3">
    <location>
        <begin position="577"/>
        <end position="710"/>
    </location>
</feature>
<dbReference type="InterPro" id="IPR029787">
    <property type="entry name" value="Nucleotide_cyclase"/>
</dbReference>
<dbReference type="SUPFAM" id="SSF141868">
    <property type="entry name" value="EAL domain-like"/>
    <property type="match status" value="1"/>
</dbReference>
<accession>A0ABV5ZCG8</accession>
<dbReference type="Pfam" id="PF08447">
    <property type="entry name" value="PAS_3"/>
    <property type="match status" value="1"/>
</dbReference>
<dbReference type="SUPFAM" id="SSF53850">
    <property type="entry name" value="Periplasmic binding protein-like II"/>
    <property type="match status" value="1"/>
</dbReference>
<dbReference type="RefSeq" id="WP_051527528.1">
    <property type="nucleotide sequence ID" value="NZ_JBHLZN010000003.1"/>
</dbReference>
<feature type="domain" description="EAL" evidence="2">
    <location>
        <begin position="719"/>
        <end position="974"/>
    </location>
</feature>
<dbReference type="InterPro" id="IPR035965">
    <property type="entry name" value="PAS-like_dom_sf"/>
</dbReference>
<dbReference type="SUPFAM" id="SSF55785">
    <property type="entry name" value="PYP-like sensor domain (PAS domain)"/>
    <property type="match status" value="1"/>
</dbReference>
<sequence length="986" mass="111497">MRRLLCLGLLWLWTGPPHAVADIIVGGDRDFPPFEYLNEQGQPEGFNIDLIQAIAELSQQPMRTQLGRWDDIFQAFERGEIQIAGVYYNQERAQKFLLSDPITITSYSFFKHKDAPSIQSPTDLVDSRILVQTNTYGEKHIQALLPNAELVRVDSELEALKQLNTGSYQYAYVTFQTARYMINRADLRNVLPTGAETSAHHYVFAVHKDYPELLQVINQGMSSLKGSGEFERLYNKWMGTTRAEVLEKFRWGLIALGLGSFLLLSWVGMLRIQVKRAKIKLAAELNARGRAEQDIMQLAKTQQWVSETSQLGIWTYNFEERTFAPNTWFCTLFDLTGPMLKVSLGSVMQPLAAEDRNALDHFILLLKQQPQQPQQVQLHLGERVLRLQGQYAQENGGKARGIVQDITQEYSISHELNRQQRSMEALVANIPGAVYRASLEPELPLIFLSEGIEHILGQGAQPESVPSLKSLVLTEDWSTFNQSLLRALPEQAHFSLSHRVLDNQGKVRWVLNQGQPCEDDEGNIWIEGVCFDETEQILHAQHLDYLAHRDVLTGLGNRYSFHEYTQTALQLSKNQDRMLALILLDLDNFKTINDTQGHDFGDRVLQELALRLQQGLTNQESLFRLGGDEFVVVLANLHSIEELTQELRHLRQNLHAPLQVDGQTLVLTASLGISLFPDDGDSVKSLMGNADTALYKAKAQGKNTFAFYTASMGENARRRYWLEQELRQALQDKKIQVFYQPQFRVSDQHTVLVGAEALARWQHPQQGAITPAEFIPVAELAGLIGPLGQQVLEQSCQQLALWREQGFHDFVMSVNASAQELLDPGYLLRLQRLLAEYRLPASSLMLEITESTFIEDTPQLREQLDALNLLGIQLSIDDFGVGYSSLSYLQRFRVNTLKIDRSFIQNIEQPETQTLVGAIMALGRGLNIEVIAEGCEQQQQLQLLCQQGPVLVQGYLLGRPVPAQQFAQQHLLSAEAQPKRNGVKKP</sequence>
<dbReference type="Proteomes" id="UP001589628">
    <property type="component" value="Unassembled WGS sequence"/>
</dbReference>
<keyword evidence="1" id="KW-0732">Signal</keyword>
<evidence type="ECO:0000256" key="1">
    <source>
        <dbReference type="SAM" id="SignalP"/>
    </source>
</evidence>
<reference evidence="4 5" key="1">
    <citation type="submission" date="2024-09" db="EMBL/GenBank/DDBJ databases">
        <authorList>
            <person name="Sun Q."/>
            <person name="Mori K."/>
        </authorList>
    </citation>
    <scope>NUCLEOTIDE SEQUENCE [LARGE SCALE GENOMIC DNA]</scope>
    <source>
        <strain evidence="4 5">ATCC 51285</strain>
    </source>
</reference>
<dbReference type="PROSITE" id="PS50883">
    <property type="entry name" value="EAL"/>
    <property type="match status" value="1"/>
</dbReference>
<feature type="chain" id="PRO_5046987830" evidence="1">
    <location>
        <begin position="20"/>
        <end position="986"/>
    </location>
</feature>
<dbReference type="InterPro" id="IPR043128">
    <property type="entry name" value="Rev_trsase/Diguanyl_cyclase"/>
</dbReference>
<protein>
    <submittedName>
        <fullName evidence="4">EAL domain-containing protein</fullName>
    </submittedName>
</protein>
<dbReference type="CDD" id="cd13704">
    <property type="entry name" value="PBP2_HisK"/>
    <property type="match status" value="1"/>
</dbReference>
<dbReference type="InterPro" id="IPR001633">
    <property type="entry name" value="EAL_dom"/>
</dbReference>
<gene>
    <name evidence="4" type="ORF">ACFFLH_11010</name>
</gene>
<evidence type="ECO:0000259" key="3">
    <source>
        <dbReference type="PROSITE" id="PS50887"/>
    </source>
</evidence>
<dbReference type="Gene3D" id="3.30.450.20">
    <property type="entry name" value="PAS domain"/>
    <property type="match status" value="1"/>
</dbReference>
<dbReference type="Gene3D" id="3.40.190.10">
    <property type="entry name" value="Periplasmic binding protein-like II"/>
    <property type="match status" value="2"/>
</dbReference>
<dbReference type="SMART" id="SM00052">
    <property type="entry name" value="EAL"/>
    <property type="match status" value="1"/>
</dbReference>
<dbReference type="InterPro" id="IPR013655">
    <property type="entry name" value="PAS_fold_3"/>
</dbReference>
<dbReference type="EMBL" id="JBHLZN010000003">
    <property type="protein sequence ID" value="MFB9886945.1"/>
    <property type="molecule type" value="Genomic_DNA"/>
</dbReference>
<dbReference type="InterPro" id="IPR000160">
    <property type="entry name" value="GGDEF_dom"/>
</dbReference>
<dbReference type="SUPFAM" id="SSF55073">
    <property type="entry name" value="Nucleotide cyclase"/>
    <property type="match status" value="1"/>
</dbReference>
<organism evidence="4 5">
    <name type="scientific">Balneatrix alpica</name>
    <dbReference type="NCBI Taxonomy" id="75684"/>
    <lineage>
        <taxon>Bacteria</taxon>
        <taxon>Pseudomonadati</taxon>
        <taxon>Pseudomonadota</taxon>
        <taxon>Gammaproteobacteria</taxon>
        <taxon>Oceanospirillales</taxon>
        <taxon>Balneatrichaceae</taxon>
        <taxon>Balneatrix</taxon>
    </lineage>
</organism>
<dbReference type="Pfam" id="PF00563">
    <property type="entry name" value="EAL"/>
    <property type="match status" value="1"/>
</dbReference>
<dbReference type="InterPro" id="IPR035919">
    <property type="entry name" value="EAL_sf"/>
</dbReference>
<evidence type="ECO:0000313" key="5">
    <source>
        <dbReference type="Proteomes" id="UP001589628"/>
    </source>
</evidence>
<comment type="caution">
    <text evidence="4">The sequence shown here is derived from an EMBL/GenBank/DDBJ whole genome shotgun (WGS) entry which is preliminary data.</text>
</comment>
<proteinExistence type="predicted"/>
<dbReference type="PROSITE" id="PS50887">
    <property type="entry name" value="GGDEF"/>
    <property type="match status" value="1"/>
</dbReference>
<dbReference type="NCBIfam" id="TIGR00254">
    <property type="entry name" value="GGDEF"/>
    <property type="match status" value="1"/>
</dbReference>
<dbReference type="InterPro" id="IPR001638">
    <property type="entry name" value="Solute-binding_3/MltF_N"/>
</dbReference>
<keyword evidence="5" id="KW-1185">Reference proteome</keyword>
<dbReference type="Gene3D" id="3.30.70.270">
    <property type="match status" value="1"/>
</dbReference>
<dbReference type="Pfam" id="PF00990">
    <property type="entry name" value="GGDEF"/>
    <property type="match status" value="1"/>
</dbReference>
<dbReference type="CDD" id="cd01949">
    <property type="entry name" value="GGDEF"/>
    <property type="match status" value="1"/>
</dbReference>
<feature type="signal peptide" evidence="1">
    <location>
        <begin position="1"/>
        <end position="19"/>
    </location>
</feature>
<evidence type="ECO:0000259" key="2">
    <source>
        <dbReference type="PROSITE" id="PS50883"/>
    </source>
</evidence>